<comment type="caution">
    <text evidence="1">The sequence shown here is derived from an EMBL/GenBank/DDBJ whole genome shotgun (WGS) entry which is preliminary data.</text>
</comment>
<reference evidence="1 2" key="1">
    <citation type="submission" date="2018-10" db="EMBL/GenBank/DDBJ databases">
        <title>Isolation from cow dung.</title>
        <authorList>
            <person name="Ling L."/>
        </authorList>
    </citation>
    <scope>NUCLEOTIDE SEQUENCE [LARGE SCALE GENOMIC DNA]</scope>
    <source>
        <strain evidence="1 2">NEAU-LL90</strain>
    </source>
</reference>
<evidence type="ECO:0000313" key="1">
    <source>
        <dbReference type="EMBL" id="RMI33587.1"/>
    </source>
</evidence>
<name>A0A3M2L7R0_9NOCA</name>
<proteinExistence type="predicted"/>
<gene>
    <name evidence="1" type="ORF">EBN03_10820</name>
</gene>
<dbReference type="Proteomes" id="UP000279275">
    <property type="component" value="Unassembled WGS sequence"/>
</dbReference>
<accession>A0A3M2L7R0</accession>
<organism evidence="1 2">
    <name type="scientific">Nocardia stercoris</name>
    <dbReference type="NCBI Taxonomy" id="2483361"/>
    <lineage>
        <taxon>Bacteria</taxon>
        <taxon>Bacillati</taxon>
        <taxon>Actinomycetota</taxon>
        <taxon>Actinomycetes</taxon>
        <taxon>Mycobacteriales</taxon>
        <taxon>Nocardiaceae</taxon>
        <taxon>Nocardia</taxon>
    </lineage>
</organism>
<sequence length="116" mass="13344">MIGRHVDCDQVWRNFMSKAPLHRRPPVSRIRFIHLNHTMSLLIQPHYPNNRFPAGGICHGGDLSSDFIGWQPHSFCFNVVVFDFPFACNDMIDDVDNTRLNLHLDHGRTLLPLAPT</sequence>
<dbReference type="AlphaFoldDB" id="A0A3M2L7R0"/>
<keyword evidence="2" id="KW-1185">Reference proteome</keyword>
<evidence type="ECO:0000313" key="2">
    <source>
        <dbReference type="Proteomes" id="UP000279275"/>
    </source>
</evidence>
<protein>
    <submittedName>
        <fullName evidence="1">Uncharacterized protein</fullName>
    </submittedName>
</protein>
<dbReference type="EMBL" id="RFFH01000003">
    <property type="protein sequence ID" value="RMI33587.1"/>
    <property type="molecule type" value="Genomic_DNA"/>
</dbReference>